<keyword evidence="2" id="KW-1133">Transmembrane helix</keyword>
<gene>
    <name evidence="3" type="ordered locus">Sama_3585</name>
</gene>
<accession>A1SBN1</accession>
<proteinExistence type="predicted"/>
<organism evidence="3 4">
    <name type="scientific">Shewanella amazonensis (strain ATCC BAA-1098 / SB2B)</name>
    <dbReference type="NCBI Taxonomy" id="326297"/>
    <lineage>
        <taxon>Bacteria</taxon>
        <taxon>Pseudomonadati</taxon>
        <taxon>Pseudomonadota</taxon>
        <taxon>Gammaproteobacteria</taxon>
        <taxon>Alteromonadales</taxon>
        <taxon>Shewanellaceae</taxon>
        <taxon>Shewanella</taxon>
    </lineage>
</organism>
<dbReference type="AlphaFoldDB" id="A1SBN1"/>
<sequence>MIVGDSIPYQRHKDILPTADRKLPMDEQPLIGFVILVLAVLPWLMWRLYRWARNMPRGAYLFLAFFPLISLVPIPTESLKQLDAAKQEQRKNKASPSGDDEKD</sequence>
<dbReference type="eggNOG" id="ENOG5031J4I">
    <property type="taxonomic scope" value="Bacteria"/>
</dbReference>
<keyword evidence="2" id="KW-0812">Transmembrane</keyword>
<dbReference type="HOGENOM" id="CLU_2261895_0_0_6"/>
<name>A1SBN1_SHEAM</name>
<feature type="transmembrane region" description="Helical" evidence="2">
    <location>
        <begin position="30"/>
        <end position="46"/>
    </location>
</feature>
<protein>
    <submittedName>
        <fullName evidence="3">Uncharacterized protein</fullName>
    </submittedName>
</protein>
<keyword evidence="4" id="KW-1185">Reference proteome</keyword>
<dbReference type="KEGG" id="saz:Sama_3585"/>
<feature type="transmembrane region" description="Helical" evidence="2">
    <location>
        <begin position="58"/>
        <end position="76"/>
    </location>
</feature>
<reference evidence="3 4" key="1">
    <citation type="submission" date="2006-12" db="EMBL/GenBank/DDBJ databases">
        <title>Complete sequence of Shewanella amazonensis SB2B.</title>
        <authorList>
            <consortium name="US DOE Joint Genome Institute"/>
            <person name="Copeland A."/>
            <person name="Lucas S."/>
            <person name="Lapidus A."/>
            <person name="Barry K."/>
            <person name="Detter J.C."/>
            <person name="Glavina del Rio T."/>
            <person name="Hammon N."/>
            <person name="Israni S."/>
            <person name="Dalin E."/>
            <person name="Tice H."/>
            <person name="Pitluck S."/>
            <person name="Munk A.C."/>
            <person name="Brettin T."/>
            <person name="Bruce D."/>
            <person name="Han C."/>
            <person name="Tapia R."/>
            <person name="Gilna P."/>
            <person name="Schmutz J."/>
            <person name="Larimer F."/>
            <person name="Land M."/>
            <person name="Hauser L."/>
            <person name="Kyrpides N."/>
            <person name="Mikhailova N."/>
            <person name="Fredrickson J."/>
            <person name="Richardson P."/>
        </authorList>
    </citation>
    <scope>NUCLEOTIDE SEQUENCE [LARGE SCALE GENOMIC DNA]</scope>
    <source>
        <strain evidence="4">ATCC BAA-1098 / SB2B</strain>
    </source>
</reference>
<evidence type="ECO:0000256" key="1">
    <source>
        <dbReference type="SAM" id="MobiDB-lite"/>
    </source>
</evidence>
<evidence type="ECO:0000313" key="3">
    <source>
        <dbReference type="EMBL" id="ABM01788.1"/>
    </source>
</evidence>
<dbReference type="EMBL" id="CP000507">
    <property type="protein sequence ID" value="ABM01788.1"/>
    <property type="molecule type" value="Genomic_DNA"/>
</dbReference>
<feature type="region of interest" description="Disordered" evidence="1">
    <location>
        <begin position="83"/>
        <end position="103"/>
    </location>
</feature>
<evidence type="ECO:0000313" key="4">
    <source>
        <dbReference type="Proteomes" id="UP000009175"/>
    </source>
</evidence>
<keyword evidence="2" id="KW-0472">Membrane</keyword>
<evidence type="ECO:0000256" key="2">
    <source>
        <dbReference type="SAM" id="Phobius"/>
    </source>
</evidence>
<dbReference type="Proteomes" id="UP000009175">
    <property type="component" value="Chromosome"/>
</dbReference>